<gene>
    <name evidence="2" type="primary">mat1</name>
</gene>
<dbReference type="RefSeq" id="YP_009512077.1">
    <property type="nucleotide sequence ID" value="NC_039156.1"/>
</dbReference>
<accession>A0A345UC32</accession>
<dbReference type="InterPro" id="IPR051083">
    <property type="entry name" value="GrpII_Intron_Splice-Mob/Def"/>
</dbReference>
<evidence type="ECO:0000259" key="1">
    <source>
        <dbReference type="Pfam" id="PF13655"/>
    </source>
</evidence>
<dbReference type="Pfam" id="PF13655">
    <property type="entry name" value="RVT_N"/>
    <property type="match status" value="1"/>
</dbReference>
<sequence>MIFYGIFYCAFLKDLSWEKAVCLLFKVQKRLFKVTYLLDKKNYKNYKLILESNCARLLAIRDVTQLSSYKNMPGVDGHVTLSFSERYQLNEYLKANWNNWKTQSLKKVLIFDYEKNTIFKKVSTISDRAWQNLIKFSIEPVHEAKFHPANFGYRFNNSIYKVQDIILLNLSKDSFGKKKKILKIDLSKNVSFFDYSYLIKNLIAPRSIKLGIFRLLEKGFNLEFPEEHLLNSTLSSLLLNVLLNGIESFHNCIRYGYFILYFLKPLDDEKLLLNQISSFIFKRGLKIENSQLTLFSVLKSFDFLGWNFKFSEKSSVGLYSFPNFKNYQAFLKRVKRIINNSNYGSIVKASKLYPIIREWKEYHRYSDLLNLSHSLFFIKKRAFKSFNSESKQDFYSSKRLLIKSFLVSSSFSQQIKRYKLGFNNSVGFGHLTFLFEHISFSNKKKFCFCVHCGMTCL</sequence>
<protein>
    <submittedName>
        <fullName evidence="2">Maturase</fullName>
    </submittedName>
</protein>
<keyword evidence="2" id="KW-0150">Chloroplast</keyword>
<dbReference type="InterPro" id="IPR025960">
    <property type="entry name" value="RVT_N"/>
</dbReference>
<dbReference type="EMBL" id="MF622086">
    <property type="protein sequence ID" value="AXI98018.1"/>
    <property type="molecule type" value="Genomic_DNA"/>
</dbReference>
<keyword evidence="2" id="KW-0934">Plastid</keyword>
<reference evidence="2" key="1">
    <citation type="journal article" date="2018" name="J. Appl. Phycol.">
        <title>Intrageneric chloroplast genome comparison in the genus Euglena (Phylum: Euglenophyta) with annotated chloroplast genomes of Euglena hiemalis and Euglena clara.</title>
        <authorList>
            <person name="Ellala Hewadikaramge M."/>
            <person name="Linton E."/>
        </authorList>
    </citation>
    <scope>NUCLEOTIDE SEQUENCE</scope>
    <source>
        <strain evidence="2">CCAP1224.35</strain>
    </source>
</reference>
<proteinExistence type="predicted"/>
<dbReference type="PANTHER" id="PTHR34047:SF8">
    <property type="entry name" value="PROTEIN YKFC"/>
    <property type="match status" value="1"/>
</dbReference>
<dbReference type="PANTHER" id="PTHR34047">
    <property type="entry name" value="NUCLEAR INTRON MATURASE 1, MITOCHONDRIAL-RELATED"/>
    <property type="match status" value="1"/>
</dbReference>
<feature type="domain" description="Reverse transcriptase N-terminal" evidence="1">
    <location>
        <begin position="14"/>
        <end position="91"/>
    </location>
</feature>
<dbReference type="GeneID" id="37624952"/>
<dbReference type="AlphaFoldDB" id="A0A345UC32"/>
<geneLocation type="chloroplast" evidence="2"/>
<evidence type="ECO:0000313" key="2">
    <source>
        <dbReference type="EMBL" id="AXI98018.1"/>
    </source>
</evidence>
<organism evidence="2">
    <name type="scientific">Euglena hiemalis</name>
    <dbReference type="NCBI Taxonomy" id="392896"/>
    <lineage>
        <taxon>Eukaryota</taxon>
        <taxon>Discoba</taxon>
        <taxon>Euglenozoa</taxon>
        <taxon>Euglenida</taxon>
        <taxon>Spirocuta</taxon>
        <taxon>Euglenophyceae</taxon>
        <taxon>Euglenales</taxon>
        <taxon>Euglenaceae</taxon>
        <taxon>Euglena</taxon>
    </lineage>
</organism>
<name>A0A345UC32_9EUGL</name>